<evidence type="ECO:0000313" key="1">
    <source>
        <dbReference type="EMBL" id="KAJ1678400.1"/>
    </source>
</evidence>
<accession>A0ACC1HSR7</accession>
<protein>
    <submittedName>
        <fullName evidence="1">Uncharacterized protein</fullName>
    </submittedName>
</protein>
<gene>
    <name evidence="1" type="ORF">EV182_004123</name>
</gene>
<proteinExistence type="predicted"/>
<dbReference type="EMBL" id="JAMZIH010001202">
    <property type="protein sequence ID" value="KAJ1678400.1"/>
    <property type="molecule type" value="Genomic_DNA"/>
</dbReference>
<name>A0ACC1HSR7_9FUNG</name>
<keyword evidence="2" id="KW-1185">Reference proteome</keyword>
<dbReference type="Proteomes" id="UP001145114">
    <property type="component" value="Unassembled WGS sequence"/>
</dbReference>
<organism evidence="1 2">
    <name type="scientific">Spiromyces aspiralis</name>
    <dbReference type="NCBI Taxonomy" id="68401"/>
    <lineage>
        <taxon>Eukaryota</taxon>
        <taxon>Fungi</taxon>
        <taxon>Fungi incertae sedis</taxon>
        <taxon>Zoopagomycota</taxon>
        <taxon>Kickxellomycotina</taxon>
        <taxon>Kickxellomycetes</taxon>
        <taxon>Kickxellales</taxon>
        <taxon>Kickxellaceae</taxon>
        <taxon>Spiromyces</taxon>
    </lineage>
</organism>
<evidence type="ECO:0000313" key="2">
    <source>
        <dbReference type="Proteomes" id="UP001145114"/>
    </source>
</evidence>
<sequence>MCKDADAKPKGSDSSTRINIRVVVVLPDTALANLDRLLSYYELFAVIKAKHSMSEEDRVFEQLLVHTQWLYALQHDRQFMWGMAVCGSSIRVCLLSPNEAVLTSMVMDITTGLGREAFIKSLVTCSPCNADQLGLDLTMTYLEDIKCWRIGCLMEDREKVPSYMYSDRAIVITDCLFSWHMQCFPRSFDMLPKGSELRHDVVIKDS</sequence>
<reference evidence="1" key="1">
    <citation type="submission" date="2022-06" db="EMBL/GenBank/DDBJ databases">
        <title>Phylogenomic reconstructions and comparative analyses of Kickxellomycotina fungi.</title>
        <authorList>
            <person name="Reynolds N.K."/>
            <person name="Stajich J.E."/>
            <person name="Barry K."/>
            <person name="Grigoriev I.V."/>
            <person name="Crous P."/>
            <person name="Smith M.E."/>
        </authorList>
    </citation>
    <scope>NUCLEOTIDE SEQUENCE</scope>
    <source>
        <strain evidence="1">RSA 2271</strain>
    </source>
</reference>
<comment type="caution">
    <text evidence="1">The sequence shown here is derived from an EMBL/GenBank/DDBJ whole genome shotgun (WGS) entry which is preliminary data.</text>
</comment>